<name>B9M0C7_GEODF</name>
<dbReference type="KEGG" id="geo:Geob_0598"/>
<sequence length="244" mass="26666">MGELKLTKIGWLFRMVLLTVILSLLCSCSKKQDAFKNYKLKYKSGQPEKAVASGGSVADLLSKGGATSYSLLDQDKLRYYGMAVSTNDSKMYMAKADVQFDVTGSADTKNLLESCNKEVILACDKGDKSCDVLKEIDSCKFNDSGMTAIKGQLEKVQGELNYQLPSVAEIAQSNAGAVKMAVDIAYVPDTSDEYAMSQKAPELASIKQAMPKVKFINHGKDVSQDIANVIKFYDENKAKFQANN</sequence>
<dbReference type="RefSeq" id="WP_012645693.1">
    <property type="nucleotide sequence ID" value="NC_011979.1"/>
</dbReference>
<dbReference type="STRING" id="316067.Geob_0598"/>
<reference evidence="1 2" key="1">
    <citation type="submission" date="2009-01" db="EMBL/GenBank/DDBJ databases">
        <title>Complete sequence of Geobacter sp. FRC-32.</title>
        <authorList>
            <consortium name="US DOE Joint Genome Institute"/>
            <person name="Lucas S."/>
            <person name="Copeland A."/>
            <person name="Lapidus A."/>
            <person name="Glavina del Rio T."/>
            <person name="Dalin E."/>
            <person name="Tice H."/>
            <person name="Bruce D."/>
            <person name="Goodwin L."/>
            <person name="Pitluck S."/>
            <person name="Saunders E."/>
            <person name="Brettin T."/>
            <person name="Detter J.C."/>
            <person name="Han C."/>
            <person name="Larimer F."/>
            <person name="Land M."/>
            <person name="Hauser L."/>
            <person name="Kyrpides N."/>
            <person name="Ovchinnikova G."/>
            <person name="Kostka J."/>
            <person name="Richardson P."/>
        </authorList>
    </citation>
    <scope>NUCLEOTIDE SEQUENCE [LARGE SCALE GENOMIC DNA]</scope>
    <source>
        <strain evidence="2">DSM 22248 / JCM 15807 / FRC-32</strain>
    </source>
</reference>
<evidence type="ECO:0000313" key="2">
    <source>
        <dbReference type="Proteomes" id="UP000007721"/>
    </source>
</evidence>
<dbReference type="HOGENOM" id="CLU_1136773_0_0_7"/>
<dbReference type="EMBL" id="CP001390">
    <property type="protein sequence ID" value="ACM18964.1"/>
    <property type="molecule type" value="Genomic_DNA"/>
</dbReference>
<evidence type="ECO:0000313" key="1">
    <source>
        <dbReference type="EMBL" id="ACM18964.1"/>
    </source>
</evidence>
<gene>
    <name evidence="1" type="ordered locus">Geob_0598</name>
</gene>
<dbReference type="PROSITE" id="PS51257">
    <property type="entry name" value="PROKAR_LIPOPROTEIN"/>
    <property type="match status" value="1"/>
</dbReference>
<protein>
    <recommendedName>
        <fullName evidence="3">Lipoprotein</fullName>
    </recommendedName>
</protein>
<accession>B9M0C7</accession>
<evidence type="ECO:0008006" key="3">
    <source>
        <dbReference type="Google" id="ProtNLM"/>
    </source>
</evidence>
<proteinExistence type="predicted"/>
<organism evidence="1 2">
    <name type="scientific">Geotalea daltonii (strain DSM 22248 / JCM 15807 / FRC-32)</name>
    <name type="common">Geobacter daltonii</name>
    <dbReference type="NCBI Taxonomy" id="316067"/>
    <lineage>
        <taxon>Bacteria</taxon>
        <taxon>Pseudomonadati</taxon>
        <taxon>Thermodesulfobacteriota</taxon>
        <taxon>Desulfuromonadia</taxon>
        <taxon>Geobacterales</taxon>
        <taxon>Geobacteraceae</taxon>
        <taxon>Geotalea</taxon>
    </lineage>
</organism>
<dbReference type="AlphaFoldDB" id="B9M0C7"/>
<dbReference type="Proteomes" id="UP000007721">
    <property type="component" value="Chromosome"/>
</dbReference>
<keyword evidence="2" id="KW-1185">Reference proteome</keyword>